<organism evidence="7 8">
    <name type="scientific">Datura stramonium</name>
    <name type="common">Jimsonweed</name>
    <name type="synonym">Common thornapple</name>
    <dbReference type="NCBI Taxonomy" id="4076"/>
    <lineage>
        <taxon>Eukaryota</taxon>
        <taxon>Viridiplantae</taxon>
        <taxon>Streptophyta</taxon>
        <taxon>Embryophyta</taxon>
        <taxon>Tracheophyta</taxon>
        <taxon>Spermatophyta</taxon>
        <taxon>Magnoliopsida</taxon>
        <taxon>eudicotyledons</taxon>
        <taxon>Gunneridae</taxon>
        <taxon>Pentapetalae</taxon>
        <taxon>asterids</taxon>
        <taxon>lamiids</taxon>
        <taxon>Solanales</taxon>
        <taxon>Solanaceae</taxon>
        <taxon>Solanoideae</taxon>
        <taxon>Datureae</taxon>
        <taxon>Datura</taxon>
    </lineage>
</organism>
<sequence length="212" mass="23966">MASETNTGLSNSMGMLILLPQRTYRIVVATFEIWVLVRRKLPWRLPTDLKFFKGITGTTSDPLQKRMLLLWEERLGKAPLATIGSLAYGLSIENVFVIGGGEIFRDSLNARGCDAIHITEIETDIECDTFAPAIDTWMTGQALVLWPQIWLPDEIQFLESFPFLQLRKFSGEVLLKNSCGSSVDQQVLRSYKRRAFIFGMAMHPEIILIVLA</sequence>
<dbReference type="PANTHER" id="PTHR48069:SF3">
    <property type="entry name" value="DIHYDROFOLATE REDUCTASE"/>
    <property type="match status" value="1"/>
</dbReference>
<dbReference type="SUPFAM" id="SSF53597">
    <property type="entry name" value="Dihydrofolate reductase-like"/>
    <property type="match status" value="1"/>
</dbReference>
<comment type="caution">
    <text evidence="7">The sequence shown here is derived from an EMBL/GenBank/DDBJ whole genome shotgun (WGS) entry which is preliminary data.</text>
</comment>
<keyword evidence="8" id="KW-1185">Reference proteome</keyword>
<evidence type="ECO:0000256" key="1">
    <source>
        <dbReference type="ARBA" id="ARBA00004903"/>
    </source>
</evidence>
<accession>A0ABS8SD58</accession>
<dbReference type="InterPro" id="IPR001796">
    <property type="entry name" value="DHFR_dom"/>
</dbReference>
<proteinExistence type="predicted"/>
<keyword evidence="5" id="KW-0560">Oxidoreductase</keyword>
<dbReference type="PANTHER" id="PTHR48069">
    <property type="entry name" value="DIHYDROFOLATE REDUCTASE"/>
    <property type="match status" value="1"/>
</dbReference>
<evidence type="ECO:0000256" key="4">
    <source>
        <dbReference type="ARBA" id="ARBA00022857"/>
    </source>
</evidence>
<dbReference type="Gene3D" id="3.40.430.10">
    <property type="entry name" value="Dihydrofolate Reductase, subunit A"/>
    <property type="match status" value="1"/>
</dbReference>
<evidence type="ECO:0000313" key="7">
    <source>
        <dbReference type="EMBL" id="MCD7456750.1"/>
    </source>
</evidence>
<dbReference type="Pfam" id="PF00186">
    <property type="entry name" value="DHFR_1"/>
    <property type="match status" value="1"/>
</dbReference>
<name>A0ABS8SD58_DATST</name>
<comment type="pathway">
    <text evidence="1">Cofactor biosynthesis; tetrahydrofolate biosynthesis; 5,6,7,8-tetrahydrofolate from 7,8-dihydrofolate: step 1/1.</text>
</comment>
<reference evidence="7 8" key="1">
    <citation type="journal article" date="2021" name="BMC Genomics">
        <title>Datura genome reveals duplications of psychoactive alkaloid biosynthetic genes and high mutation rate following tissue culture.</title>
        <authorList>
            <person name="Rajewski A."/>
            <person name="Carter-House D."/>
            <person name="Stajich J."/>
            <person name="Litt A."/>
        </authorList>
    </citation>
    <scope>NUCLEOTIDE SEQUENCE [LARGE SCALE GENOMIC DNA]</scope>
    <source>
        <strain evidence="7">AR-01</strain>
    </source>
</reference>
<dbReference type="EC" id="1.5.1.3" evidence="2"/>
<keyword evidence="4" id="KW-0521">NADP</keyword>
<evidence type="ECO:0000313" key="8">
    <source>
        <dbReference type="Proteomes" id="UP000823775"/>
    </source>
</evidence>
<evidence type="ECO:0000256" key="2">
    <source>
        <dbReference type="ARBA" id="ARBA00012856"/>
    </source>
</evidence>
<protein>
    <recommendedName>
        <fullName evidence="2">dihydrofolate reductase</fullName>
        <ecNumber evidence="2">1.5.1.3</ecNumber>
    </recommendedName>
</protein>
<feature type="domain" description="DHFR" evidence="6">
    <location>
        <begin position="93"/>
        <end position="136"/>
    </location>
</feature>
<evidence type="ECO:0000256" key="3">
    <source>
        <dbReference type="ARBA" id="ARBA00022563"/>
    </source>
</evidence>
<dbReference type="InterPro" id="IPR024072">
    <property type="entry name" value="DHFR-like_dom_sf"/>
</dbReference>
<evidence type="ECO:0000259" key="6">
    <source>
        <dbReference type="Pfam" id="PF00186"/>
    </source>
</evidence>
<dbReference type="InterPro" id="IPR012259">
    <property type="entry name" value="DHFR"/>
</dbReference>
<keyword evidence="3" id="KW-0554">One-carbon metabolism</keyword>
<dbReference type="Proteomes" id="UP000823775">
    <property type="component" value="Unassembled WGS sequence"/>
</dbReference>
<evidence type="ECO:0000256" key="5">
    <source>
        <dbReference type="ARBA" id="ARBA00023002"/>
    </source>
</evidence>
<dbReference type="EMBL" id="JACEIK010000421">
    <property type="protein sequence ID" value="MCD7456750.1"/>
    <property type="molecule type" value="Genomic_DNA"/>
</dbReference>
<gene>
    <name evidence="7" type="ORF">HAX54_032988</name>
</gene>